<gene>
    <name evidence="1" type="ORF">NDU88_001676</name>
</gene>
<proteinExistence type="predicted"/>
<name>A0AAV7UV05_PLEWA</name>
<evidence type="ECO:0000313" key="1">
    <source>
        <dbReference type="EMBL" id="KAJ1192366.1"/>
    </source>
</evidence>
<protein>
    <submittedName>
        <fullName evidence="1">Uncharacterized protein</fullName>
    </submittedName>
</protein>
<dbReference type="AlphaFoldDB" id="A0AAV7UV05"/>
<evidence type="ECO:0000313" key="2">
    <source>
        <dbReference type="Proteomes" id="UP001066276"/>
    </source>
</evidence>
<keyword evidence="2" id="KW-1185">Reference proteome</keyword>
<dbReference type="Proteomes" id="UP001066276">
    <property type="component" value="Chromosome 2_2"/>
</dbReference>
<comment type="caution">
    <text evidence="1">The sequence shown here is derived from an EMBL/GenBank/DDBJ whole genome shotgun (WGS) entry which is preliminary data.</text>
</comment>
<organism evidence="1 2">
    <name type="scientific">Pleurodeles waltl</name>
    <name type="common">Iberian ribbed newt</name>
    <dbReference type="NCBI Taxonomy" id="8319"/>
    <lineage>
        <taxon>Eukaryota</taxon>
        <taxon>Metazoa</taxon>
        <taxon>Chordata</taxon>
        <taxon>Craniata</taxon>
        <taxon>Vertebrata</taxon>
        <taxon>Euteleostomi</taxon>
        <taxon>Amphibia</taxon>
        <taxon>Batrachia</taxon>
        <taxon>Caudata</taxon>
        <taxon>Salamandroidea</taxon>
        <taxon>Salamandridae</taxon>
        <taxon>Pleurodelinae</taxon>
        <taxon>Pleurodeles</taxon>
    </lineage>
</organism>
<accession>A0AAV7UV05</accession>
<reference evidence="1" key="1">
    <citation type="journal article" date="2022" name="bioRxiv">
        <title>Sequencing and chromosome-scale assembly of the giantPleurodeles waltlgenome.</title>
        <authorList>
            <person name="Brown T."/>
            <person name="Elewa A."/>
            <person name="Iarovenko S."/>
            <person name="Subramanian E."/>
            <person name="Araus A.J."/>
            <person name="Petzold A."/>
            <person name="Susuki M."/>
            <person name="Suzuki K.-i.T."/>
            <person name="Hayashi T."/>
            <person name="Toyoda A."/>
            <person name="Oliveira C."/>
            <person name="Osipova E."/>
            <person name="Leigh N.D."/>
            <person name="Simon A."/>
            <person name="Yun M.H."/>
        </authorList>
    </citation>
    <scope>NUCLEOTIDE SEQUENCE</scope>
    <source>
        <strain evidence="1">20211129_DDA</strain>
        <tissue evidence="1">Liver</tissue>
    </source>
</reference>
<sequence length="195" mass="22353">MKVVLRGAWIETSFGARRQLERDIQCQEKELGNIEVELSTTLGRLPDWRTVWTELLNTCCWLEKHTYMAYRQWLHAEGNKTGSMLARLVWSERLVSLVLSMRSRAGKLVCTQRLINRVFSDHLREAYIEHLCPSLGDQGDFLVDVPLPSLAPGIREALEDMLTREEVIATIRRFKTAKTPGSNGLPWTSTNGLRQ</sequence>
<dbReference type="EMBL" id="JANPWB010000004">
    <property type="protein sequence ID" value="KAJ1192366.1"/>
    <property type="molecule type" value="Genomic_DNA"/>
</dbReference>